<evidence type="ECO:0000256" key="1">
    <source>
        <dbReference type="SAM" id="MobiDB-lite"/>
    </source>
</evidence>
<proteinExistence type="predicted"/>
<protein>
    <submittedName>
        <fullName evidence="2">Uncharacterized protein</fullName>
    </submittedName>
</protein>
<accession>A0A0F9LX10</accession>
<feature type="non-terminal residue" evidence="2">
    <location>
        <position position="349"/>
    </location>
</feature>
<feature type="compositionally biased region" description="Basic and acidic residues" evidence="1">
    <location>
        <begin position="263"/>
        <end position="282"/>
    </location>
</feature>
<organism evidence="2">
    <name type="scientific">marine sediment metagenome</name>
    <dbReference type="NCBI Taxonomy" id="412755"/>
    <lineage>
        <taxon>unclassified sequences</taxon>
        <taxon>metagenomes</taxon>
        <taxon>ecological metagenomes</taxon>
    </lineage>
</organism>
<name>A0A0F9LX10_9ZZZZ</name>
<dbReference type="AlphaFoldDB" id="A0A0F9LX10"/>
<feature type="region of interest" description="Disordered" evidence="1">
    <location>
        <begin position="263"/>
        <end position="292"/>
    </location>
</feature>
<dbReference type="EMBL" id="LAZR01010088">
    <property type="protein sequence ID" value="KKM68885.1"/>
    <property type="molecule type" value="Genomic_DNA"/>
</dbReference>
<sequence>MEKISLIKKDLEEKSGKEWLGLQRQTENRLLSLIWYLDHVKVQENPKLVEEIIELYNTAKITNFIKMEGIIRKLDQLSIKFSKESAIRKTPFAQSRSLRGEPAIYAKLIEEFIKQLDDFLSSTSGTSLPEKTKKSLITFLDYLNHPKLINKTGLYEEMREKYDKAEEQDFLSMSVFDDMLNKCEIKLGAITDESKKWKSPEEKKKEFEAAIENFEAEKESFQENLKNLEIESEAMKVEREKMENEKGQIEKERENLVIEHEEMNEERKKLEAEKSQIEKEQGTLKNAQGNLETEKELFQEKLKNLELEGEAMKVEREKIETEKVQMEKDRGNLEIEREAVKDEREKIET</sequence>
<reference evidence="2" key="1">
    <citation type="journal article" date="2015" name="Nature">
        <title>Complex archaea that bridge the gap between prokaryotes and eukaryotes.</title>
        <authorList>
            <person name="Spang A."/>
            <person name="Saw J.H."/>
            <person name="Jorgensen S.L."/>
            <person name="Zaremba-Niedzwiedzka K."/>
            <person name="Martijn J."/>
            <person name="Lind A.E."/>
            <person name="van Eijk R."/>
            <person name="Schleper C."/>
            <person name="Guy L."/>
            <person name="Ettema T.J."/>
        </authorList>
    </citation>
    <scope>NUCLEOTIDE SEQUENCE</scope>
</reference>
<comment type="caution">
    <text evidence="2">The sequence shown here is derived from an EMBL/GenBank/DDBJ whole genome shotgun (WGS) entry which is preliminary data.</text>
</comment>
<gene>
    <name evidence="2" type="ORF">LCGC14_1456440</name>
</gene>
<evidence type="ECO:0000313" key="2">
    <source>
        <dbReference type="EMBL" id="KKM68885.1"/>
    </source>
</evidence>